<evidence type="ECO:0000256" key="4">
    <source>
        <dbReference type="ARBA" id="ARBA00022764"/>
    </source>
</evidence>
<keyword evidence="3" id="KW-0732">Signal</keyword>
<dbReference type="InterPro" id="IPR011659">
    <property type="entry name" value="WD40"/>
</dbReference>
<dbReference type="HAMAP" id="MF_00671">
    <property type="entry name" value="TolB"/>
    <property type="match status" value="1"/>
</dbReference>
<dbReference type="Gene3D" id="2.120.10.30">
    <property type="entry name" value="TolB, C-terminal domain"/>
    <property type="match status" value="2"/>
</dbReference>
<organism evidence="6 7">
    <name type="scientific">Thermodesulforhabdus norvegica</name>
    <dbReference type="NCBI Taxonomy" id="39841"/>
    <lineage>
        <taxon>Bacteria</taxon>
        <taxon>Pseudomonadati</taxon>
        <taxon>Thermodesulfobacteriota</taxon>
        <taxon>Syntrophobacteria</taxon>
        <taxon>Syntrophobacterales</taxon>
        <taxon>Thermodesulforhabdaceae</taxon>
        <taxon>Thermodesulforhabdus</taxon>
    </lineage>
</organism>
<protein>
    <submittedName>
        <fullName evidence="6">TolB protein</fullName>
    </submittedName>
</protein>
<dbReference type="PANTHER" id="PTHR36842:SF1">
    <property type="entry name" value="PROTEIN TOLB"/>
    <property type="match status" value="1"/>
</dbReference>
<evidence type="ECO:0000259" key="5">
    <source>
        <dbReference type="Pfam" id="PF04052"/>
    </source>
</evidence>
<accession>A0A1I4TEU4</accession>
<dbReference type="RefSeq" id="WP_093394504.1">
    <property type="nucleotide sequence ID" value="NZ_FOUU01000003.1"/>
</dbReference>
<dbReference type="STRING" id="39841.SAMN05660836_01372"/>
<dbReference type="Gene3D" id="3.40.50.10070">
    <property type="entry name" value="TolB, N-terminal domain"/>
    <property type="match status" value="1"/>
</dbReference>
<feature type="domain" description="TolB N-terminal" evidence="5">
    <location>
        <begin position="27"/>
        <end position="134"/>
    </location>
</feature>
<evidence type="ECO:0000313" key="6">
    <source>
        <dbReference type="EMBL" id="SFM75077.1"/>
    </source>
</evidence>
<sequence>MKSHLLVLLSVFFLCLLWGVKIQSRVYIDITEPNFRKLPVAVPDFKREGAENPELSSAMAELLRRDLDFSGAFSCLDPAGFLEDPQKMGTTAEEISFASWKRLGAEFLVRGSYLASGGQLHLELRLFDVVAGKMVLGQAYDGGIKDYRRMIHHFADMIMKYLTGTPGVFSTKIAFVNKDGGLQRLYVVDFDGSNPLLLTPEEKLVLSPSWSPDGNLIAYTAYRSEKTMGISLLSVFTGAVRTVYESSGVIAAPRFHPSQPLLAVSLSAEDNPDIYIMDASTGRIIKKAVGGWAIELPGSWSPDGKKIAYVSGETGSPQIYIVDVETGRRSRLTFYGNYNTSPAWSPDGSWIAYSGRTDGHHHIFLIRPDGTDLIQLTSGNHNDEAPVWSPDGRMIAFQSNRSGNYAIWIMLKNGQNLRRLTDIKGDQLLPAWSPRPTQP</sequence>
<keyword evidence="4" id="KW-0574">Periplasm</keyword>
<dbReference type="SUPFAM" id="SSF69304">
    <property type="entry name" value="Tricorn protease N-terminal domain"/>
    <property type="match status" value="1"/>
</dbReference>
<evidence type="ECO:0000256" key="1">
    <source>
        <dbReference type="ARBA" id="ARBA00004418"/>
    </source>
</evidence>
<dbReference type="NCBIfam" id="TIGR02800">
    <property type="entry name" value="propeller_TolB"/>
    <property type="match status" value="1"/>
</dbReference>
<evidence type="ECO:0000256" key="2">
    <source>
        <dbReference type="ARBA" id="ARBA00009820"/>
    </source>
</evidence>
<keyword evidence="7" id="KW-1185">Reference proteome</keyword>
<dbReference type="Pfam" id="PF04052">
    <property type="entry name" value="TolB_N"/>
    <property type="match status" value="1"/>
</dbReference>
<proteinExistence type="inferred from homology"/>
<evidence type="ECO:0000256" key="3">
    <source>
        <dbReference type="ARBA" id="ARBA00022729"/>
    </source>
</evidence>
<dbReference type="InterPro" id="IPR011042">
    <property type="entry name" value="6-blade_b-propeller_TolB-like"/>
</dbReference>
<dbReference type="Pfam" id="PF07676">
    <property type="entry name" value="PD40"/>
    <property type="match status" value="4"/>
</dbReference>
<name>A0A1I4TEU4_9BACT</name>
<dbReference type="EMBL" id="FOUU01000003">
    <property type="protein sequence ID" value="SFM75077.1"/>
    <property type="molecule type" value="Genomic_DNA"/>
</dbReference>
<dbReference type="OrthoDB" id="9815657at2"/>
<evidence type="ECO:0000313" key="7">
    <source>
        <dbReference type="Proteomes" id="UP000199611"/>
    </source>
</evidence>
<comment type="similarity">
    <text evidence="2">Belongs to the TolB family.</text>
</comment>
<dbReference type="PANTHER" id="PTHR36842">
    <property type="entry name" value="PROTEIN TOLB HOMOLOG"/>
    <property type="match status" value="1"/>
</dbReference>
<dbReference type="InterPro" id="IPR007195">
    <property type="entry name" value="TolB_N"/>
</dbReference>
<dbReference type="InterPro" id="IPR014167">
    <property type="entry name" value="Tol-Pal_TolB"/>
</dbReference>
<comment type="subcellular location">
    <subcellularLocation>
        <location evidence="1">Periplasm</location>
    </subcellularLocation>
</comment>
<dbReference type="SUPFAM" id="SSF52964">
    <property type="entry name" value="TolB, N-terminal domain"/>
    <property type="match status" value="1"/>
</dbReference>
<dbReference type="GO" id="GO:0017038">
    <property type="term" value="P:protein import"/>
    <property type="evidence" value="ECO:0007669"/>
    <property type="project" value="InterPro"/>
</dbReference>
<dbReference type="Proteomes" id="UP000199611">
    <property type="component" value="Unassembled WGS sequence"/>
</dbReference>
<dbReference type="AlphaFoldDB" id="A0A1I4TEU4"/>
<reference evidence="6 7" key="1">
    <citation type="submission" date="2016-10" db="EMBL/GenBank/DDBJ databases">
        <authorList>
            <person name="de Groot N.N."/>
        </authorList>
    </citation>
    <scope>NUCLEOTIDE SEQUENCE [LARGE SCALE GENOMIC DNA]</scope>
    <source>
        <strain evidence="6 7">DSM 9990</strain>
    </source>
</reference>
<dbReference type="GO" id="GO:0042597">
    <property type="term" value="C:periplasmic space"/>
    <property type="evidence" value="ECO:0007669"/>
    <property type="project" value="UniProtKB-SubCell"/>
</dbReference>
<gene>
    <name evidence="6" type="ORF">SAMN05660836_01372</name>
</gene>